<evidence type="ECO:0000256" key="7">
    <source>
        <dbReference type="ARBA" id="ARBA00023027"/>
    </source>
</evidence>
<evidence type="ECO:0000256" key="2">
    <source>
        <dbReference type="ARBA" id="ARBA00022598"/>
    </source>
</evidence>
<comment type="similarity">
    <text evidence="1 8 9">Belongs to the NAD synthetase family.</text>
</comment>
<feature type="binding site" evidence="8">
    <location>
        <position position="134"/>
    </location>
    <ligand>
        <name>ATP</name>
        <dbReference type="ChEBI" id="CHEBI:30616"/>
    </ligand>
</feature>
<feature type="binding site" evidence="8">
    <location>
        <begin position="27"/>
        <end position="34"/>
    </location>
    <ligand>
        <name>ATP</name>
        <dbReference type="ChEBI" id="CHEBI:30616"/>
    </ligand>
</feature>
<dbReference type="Proteomes" id="UP000008544">
    <property type="component" value="Chromosome"/>
</dbReference>
<keyword evidence="5 8" id="KW-0067">ATP-binding</keyword>
<keyword evidence="2 8" id="KW-0436">Ligase</keyword>
<dbReference type="GO" id="GO:0046872">
    <property type="term" value="F:metal ion binding"/>
    <property type="evidence" value="ECO:0007669"/>
    <property type="project" value="UniProtKB-KW"/>
</dbReference>
<dbReference type="PANTHER" id="PTHR23090">
    <property type="entry name" value="NH 3 /GLUTAMINE-DEPENDENT NAD + SYNTHETASE"/>
    <property type="match status" value="1"/>
</dbReference>
<dbReference type="GO" id="GO:0008795">
    <property type="term" value="F:NAD+ synthase activity"/>
    <property type="evidence" value="ECO:0007669"/>
    <property type="project" value="UniProtKB-UniRule"/>
</dbReference>
<dbReference type="Pfam" id="PF02540">
    <property type="entry name" value="NAD_synthase"/>
    <property type="match status" value="1"/>
</dbReference>
<comment type="pathway">
    <text evidence="8">Cofactor biosynthesis; NAD(+) biosynthesis; NAD(+) from deamido-NAD(+) (ammonia route): step 1/1.</text>
</comment>
<feature type="binding site" evidence="8">
    <location>
        <position position="139"/>
    </location>
    <ligand>
        <name>Mg(2+)</name>
        <dbReference type="ChEBI" id="CHEBI:18420"/>
    </ligand>
</feature>
<evidence type="ECO:0000256" key="5">
    <source>
        <dbReference type="ARBA" id="ARBA00022840"/>
    </source>
</evidence>
<dbReference type="GO" id="GO:0004359">
    <property type="term" value="F:glutaminase activity"/>
    <property type="evidence" value="ECO:0007669"/>
    <property type="project" value="InterPro"/>
</dbReference>
<evidence type="ECO:0000256" key="4">
    <source>
        <dbReference type="ARBA" id="ARBA00022741"/>
    </source>
</evidence>
<dbReference type="GO" id="GO:0005737">
    <property type="term" value="C:cytoplasm"/>
    <property type="evidence" value="ECO:0007669"/>
    <property type="project" value="InterPro"/>
</dbReference>
<evidence type="ECO:0000256" key="1">
    <source>
        <dbReference type="ARBA" id="ARBA00005859"/>
    </source>
</evidence>
<dbReference type="InterPro" id="IPR014729">
    <property type="entry name" value="Rossmann-like_a/b/a_fold"/>
</dbReference>
<keyword evidence="4 8" id="KW-0547">Nucleotide-binding</keyword>
<dbReference type="Gene3D" id="3.40.50.620">
    <property type="entry name" value="HUPs"/>
    <property type="match status" value="1"/>
</dbReference>
<sequence length="241" mass="26790">MQTLVPRLTDWLKDKVADAGAQGLVFGLSGGVDSAVVAALAKRAFPDSSLGVIMPCFSRPQDAEDARLIAEHLNLPTKTVVLDRVFADLLTELCGENYSPSNERDLTVANIKPRLRMTTLYFYAARNRYLVAGTGNRSEIMIGFFTKYGDGGADLLPLANLLKVEVWEMARYLNLPERIITRAPSAGLWHDHVDEDEFGFSYKELDEYLASGKSSAEVKAAVNGWIRRNRHKREMPAVPPF</sequence>
<feature type="binding site" evidence="8">
    <location>
        <position position="33"/>
    </location>
    <ligand>
        <name>Mg(2+)</name>
        <dbReference type="ChEBI" id="CHEBI:18420"/>
    </ligand>
</feature>
<evidence type="ECO:0000256" key="9">
    <source>
        <dbReference type="RuleBase" id="RU003811"/>
    </source>
</evidence>
<dbReference type="AlphaFoldDB" id="B1I480"/>
<dbReference type="InterPro" id="IPR003694">
    <property type="entry name" value="NAD_synthase"/>
</dbReference>
<dbReference type="UniPathway" id="UPA00253">
    <property type="reaction ID" value="UER00333"/>
</dbReference>
<evidence type="ECO:0000256" key="8">
    <source>
        <dbReference type="HAMAP-Rule" id="MF_00193"/>
    </source>
</evidence>
<keyword evidence="6 8" id="KW-0460">Magnesium</keyword>
<dbReference type="HOGENOM" id="CLU_059327_1_1_9"/>
<dbReference type="HAMAP" id="MF_00193">
    <property type="entry name" value="NadE_ammonia_dep"/>
    <property type="match status" value="1"/>
</dbReference>
<dbReference type="eggNOG" id="COG0171">
    <property type="taxonomic scope" value="Bacteria"/>
</dbReference>
<comment type="function">
    <text evidence="8">Catalyzes the ATP-dependent amidation of deamido-NAD to form NAD. Uses ammonia as a nitrogen source.</text>
</comment>
<feature type="binding site" description="in other chain" evidence="8">
    <location>
        <begin position="231"/>
        <end position="232"/>
    </location>
    <ligand>
        <name>deamido-NAD(+)</name>
        <dbReference type="ChEBI" id="CHEBI:58437"/>
        <note>ligand shared between two neighboring subunits</note>
    </ligand>
</feature>
<dbReference type="EC" id="6.3.1.5" evidence="8 10"/>
<evidence type="ECO:0000313" key="13">
    <source>
        <dbReference type="Proteomes" id="UP000008544"/>
    </source>
</evidence>
<name>B1I480_DESAP</name>
<dbReference type="NCBIfam" id="TIGR00552">
    <property type="entry name" value="nadE"/>
    <property type="match status" value="1"/>
</dbReference>
<proteinExistence type="inferred from homology"/>
<evidence type="ECO:0000256" key="10">
    <source>
        <dbReference type="RuleBase" id="RU003812"/>
    </source>
</evidence>
<gene>
    <name evidence="8" type="primary">nadE</name>
    <name evidence="12" type="ordered locus">Daud_1366</name>
</gene>
<dbReference type="GO" id="GO:0003952">
    <property type="term" value="F:NAD+ synthase (glutamine-hydrolyzing) activity"/>
    <property type="evidence" value="ECO:0007669"/>
    <property type="project" value="InterPro"/>
</dbReference>
<organism evidence="12 13">
    <name type="scientific">Desulforudis audaxviator (strain MP104C)</name>
    <dbReference type="NCBI Taxonomy" id="477974"/>
    <lineage>
        <taxon>Bacteria</taxon>
        <taxon>Bacillati</taxon>
        <taxon>Bacillota</taxon>
        <taxon>Clostridia</taxon>
        <taxon>Thermoanaerobacterales</taxon>
        <taxon>Candidatus Desulforudaceae</taxon>
        <taxon>Candidatus Desulforudis</taxon>
    </lineage>
</organism>
<dbReference type="GO" id="GO:0009435">
    <property type="term" value="P:NAD+ biosynthetic process"/>
    <property type="evidence" value="ECO:0007669"/>
    <property type="project" value="UniProtKB-UniRule"/>
</dbReference>
<feature type="domain" description="NAD/GMP synthase" evidence="11">
    <location>
        <begin position="6"/>
        <end position="236"/>
    </location>
</feature>
<evidence type="ECO:0000256" key="3">
    <source>
        <dbReference type="ARBA" id="ARBA00022723"/>
    </source>
</evidence>
<feature type="binding site" evidence="8">
    <location>
        <position position="163"/>
    </location>
    <ligand>
        <name>ATP</name>
        <dbReference type="ChEBI" id="CHEBI:30616"/>
    </ligand>
</feature>
<dbReference type="PANTHER" id="PTHR23090:SF9">
    <property type="entry name" value="GLUTAMINE-DEPENDENT NAD(+) SYNTHETASE"/>
    <property type="match status" value="1"/>
</dbReference>
<feature type="binding site" description="in other chain" evidence="8">
    <location>
        <position position="114"/>
    </location>
    <ligand>
        <name>deamido-NAD(+)</name>
        <dbReference type="ChEBI" id="CHEBI:58437"/>
        <note>ligand shared between two neighboring subunits</note>
    </ligand>
</feature>
<reference evidence="13" key="1">
    <citation type="submission" date="2007-10" db="EMBL/GenBank/DDBJ databases">
        <title>Complete sequence of chromosome of Desulforudis audaxviator MP104C.</title>
        <authorList>
            <person name="Copeland A."/>
            <person name="Lucas S."/>
            <person name="Lapidus A."/>
            <person name="Barry K."/>
            <person name="Glavina del Rio T."/>
            <person name="Dalin E."/>
            <person name="Tice H."/>
            <person name="Bruce D."/>
            <person name="Pitluck S."/>
            <person name="Lowry S.R."/>
            <person name="Larimer F."/>
            <person name="Land M.L."/>
            <person name="Hauser L."/>
            <person name="Kyrpides N."/>
            <person name="Ivanova N.N."/>
            <person name="Richardson P."/>
        </authorList>
    </citation>
    <scope>NUCLEOTIDE SEQUENCE [LARGE SCALE GENOMIC DNA]</scope>
    <source>
        <strain evidence="13">MP104C</strain>
    </source>
</reference>
<evidence type="ECO:0000313" key="12">
    <source>
        <dbReference type="EMBL" id="ACA59875.1"/>
    </source>
</evidence>
<dbReference type="EMBL" id="CP000860">
    <property type="protein sequence ID" value="ACA59875.1"/>
    <property type="molecule type" value="Genomic_DNA"/>
</dbReference>
<feature type="binding site" evidence="8">
    <location>
        <position position="154"/>
    </location>
    <ligand>
        <name>deamido-NAD(+)</name>
        <dbReference type="ChEBI" id="CHEBI:58437"/>
        <note>ligand shared between two neighboring subunits</note>
    </ligand>
</feature>
<keyword evidence="3 8" id="KW-0479">Metal-binding</keyword>
<reference evidence="12 13" key="2">
    <citation type="journal article" date="2008" name="Science">
        <title>Environmental genomics reveals a single-species ecosystem deep within Earth.</title>
        <authorList>
            <person name="Chivian D."/>
            <person name="Brodie E.L."/>
            <person name="Alm E.J."/>
            <person name="Culley D.E."/>
            <person name="Dehal P.S."/>
            <person name="Desantis T.Z."/>
            <person name="Gihring T.M."/>
            <person name="Lapidus A."/>
            <person name="Lin L.H."/>
            <person name="Lowry S.R."/>
            <person name="Moser D.P."/>
            <person name="Richardson P.M."/>
            <person name="Southam G."/>
            <person name="Wanger G."/>
            <person name="Pratt L.M."/>
            <person name="Andersen G.L."/>
            <person name="Hazen T.C."/>
            <person name="Brockman F.J."/>
            <person name="Arkin A.P."/>
            <person name="Onstott T.C."/>
        </authorList>
    </citation>
    <scope>NUCLEOTIDE SEQUENCE [LARGE SCALE GENOMIC DNA]</scope>
    <source>
        <strain evidence="12 13">MP104C</strain>
    </source>
</reference>
<keyword evidence="13" id="KW-1185">Reference proteome</keyword>
<dbReference type="InterPro" id="IPR022926">
    <property type="entry name" value="NH(3)-dep_NAD(+)_synth"/>
</dbReference>
<protein>
    <recommendedName>
        <fullName evidence="8 10">NH(3)-dependent NAD(+) synthetase</fullName>
        <ecNumber evidence="8 10">6.3.1.5</ecNumber>
    </recommendedName>
</protein>
<evidence type="ECO:0000256" key="6">
    <source>
        <dbReference type="ARBA" id="ARBA00022842"/>
    </source>
</evidence>
<dbReference type="OrthoDB" id="9803818at2"/>
<comment type="catalytic activity">
    <reaction evidence="8 10">
        <text>deamido-NAD(+) + NH4(+) + ATP = AMP + diphosphate + NAD(+) + H(+)</text>
        <dbReference type="Rhea" id="RHEA:21188"/>
        <dbReference type="ChEBI" id="CHEBI:15378"/>
        <dbReference type="ChEBI" id="CHEBI:28938"/>
        <dbReference type="ChEBI" id="CHEBI:30616"/>
        <dbReference type="ChEBI" id="CHEBI:33019"/>
        <dbReference type="ChEBI" id="CHEBI:57540"/>
        <dbReference type="ChEBI" id="CHEBI:58437"/>
        <dbReference type="ChEBI" id="CHEBI:456215"/>
        <dbReference type="EC" id="6.3.1.5"/>
    </reaction>
</comment>
<dbReference type="GO" id="GO:0005524">
    <property type="term" value="F:ATP binding"/>
    <property type="evidence" value="ECO:0007669"/>
    <property type="project" value="UniProtKB-UniRule"/>
</dbReference>
<dbReference type="KEGG" id="dau:Daud_1366"/>
<dbReference type="STRING" id="477974.Daud_1366"/>
<dbReference type="InterPro" id="IPR022310">
    <property type="entry name" value="NAD/GMP_synthase"/>
</dbReference>
<dbReference type="RefSeq" id="WP_012302460.1">
    <property type="nucleotide sequence ID" value="NC_010424.1"/>
</dbReference>
<evidence type="ECO:0000259" key="11">
    <source>
        <dbReference type="Pfam" id="PF02540"/>
    </source>
</evidence>
<comment type="subunit">
    <text evidence="8">Homodimer.</text>
</comment>
<feature type="binding site" evidence="8">
    <location>
        <position position="185"/>
    </location>
    <ligand>
        <name>ATP</name>
        <dbReference type="ChEBI" id="CHEBI:30616"/>
    </ligand>
</feature>
<feature type="binding site" description="in other chain" evidence="8">
    <location>
        <position position="147"/>
    </location>
    <ligand>
        <name>deamido-NAD(+)</name>
        <dbReference type="ChEBI" id="CHEBI:58437"/>
        <note>ligand shared between two neighboring subunits</note>
    </ligand>
</feature>
<accession>B1I480</accession>
<dbReference type="SUPFAM" id="SSF52402">
    <property type="entry name" value="Adenine nucleotide alpha hydrolases-like"/>
    <property type="match status" value="1"/>
</dbReference>
<keyword evidence="7 8" id="KW-0520">NAD</keyword>
<dbReference type="CDD" id="cd00553">
    <property type="entry name" value="NAD_synthase"/>
    <property type="match status" value="1"/>
</dbReference>